<sequence>MSAANGKPSTIIDLRSDTVTVPTPEMWAAMAAAEVGDDVYGEDPTVNRLEARAAATFGREAALFMPTGTMGNQTAIRLHTRPGQEVVCEARAHIVDWEMAMVSAFSGCQLRTVAAQRGVLTWQHIKTALSPKIYYRAQTGLISLENTHNMAGGTVTPLEVLEEIWAGAKDAGLPVHLDGARVFNAAAALGVEVARLTRGFDSVMFCLSKGLSAPVGSLLVGSREFIDRARPVRKMLGGGMRQAGVLAAAGLIALEEMPKRLPEDHANARLLAERIADCKEVELDLEAVETNIVIFTLRGQGDAAALVARLKQRGVAASAVGPHAVRFVSHRNVDRAACEQAAQVAVEEMGKG</sequence>
<dbReference type="InterPro" id="IPR015422">
    <property type="entry name" value="PyrdxlP-dep_Trfase_small"/>
</dbReference>
<evidence type="ECO:0000256" key="3">
    <source>
        <dbReference type="ARBA" id="ARBA00022898"/>
    </source>
</evidence>
<dbReference type="PIRSF" id="PIRSF017617">
    <property type="entry name" value="Thr_aldolase"/>
    <property type="match status" value="1"/>
</dbReference>
<evidence type="ECO:0000256" key="1">
    <source>
        <dbReference type="ARBA" id="ARBA00001933"/>
    </source>
</evidence>
<dbReference type="AlphaFoldDB" id="C1F2U8"/>
<protein>
    <submittedName>
        <fullName evidence="7">Threonine aldolase, low-specificity</fullName>
        <ecNumber evidence="7">4.1.2.5</ecNumber>
    </submittedName>
</protein>
<comment type="similarity">
    <text evidence="2">Belongs to the threonine aldolase family.</text>
</comment>
<dbReference type="KEGG" id="aca:ACP_0847"/>
<dbReference type="InParanoid" id="C1F2U8"/>
<dbReference type="Gene3D" id="3.90.1150.10">
    <property type="entry name" value="Aspartate Aminotransferase, domain 1"/>
    <property type="match status" value="1"/>
</dbReference>
<dbReference type="PANTHER" id="PTHR48097:SF9">
    <property type="entry name" value="L-THREONINE ALDOLASE"/>
    <property type="match status" value="1"/>
</dbReference>
<dbReference type="Pfam" id="PF01212">
    <property type="entry name" value="Beta_elim_lyase"/>
    <property type="match status" value="1"/>
</dbReference>
<gene>
    <name evidence="7" type="primary">ltaE</name>
    <name evidence="7" type="ordered locus">ACP_0847</name>
</gene>
<dbReference type="HOGENOM" id="CLU_029381_0_4_0"/>
<accession>C1F2U8</accession>
<dbReference type="STRING" id="240015.ACP_0847"/>
<keyword evidence="8" id="KW-1185">Reference proteome</keyword>
<dbReference type="InterPro" id="IPR023603">
    <property type="entry name" value="Low_specificity_L-TA-like"/>
</dbReference>
<dbReference type="NCBIfam" id="NF041359">
    <property type="entry name" value="GntG_guanitoxin"/>
    <property type="match status" value="1"/>
</dbReference>
<dbReference type="InterPro" id="IPR015424">
    <property type="entry name" value="PyrdxlP-dep_Trfase"/>
</dbReference>
<comment type="cofactor">
    <cofactor evidence="1">
        <name>pyridoxal 5'-phosphate</name>
        <dbReference type="ChEBI" id="CHEBI:597326"/>
    </cofactor>
</comment>
<name>C1F2U8_ACIC5</name>
<dbReference type="GO" id="GO:0005829">
    <property type="term" value="C:cytosol"/>
    <property type="evidence" value="ECO:0007669"/>
    <property type="project" value="TreeGrafter"/>
</dbReference>
<dbReference type="Proteomes" id="UP000002207">
    <property type="component" value="Chromosome"/>
</dbReference>
<dbReference type="GO" id="GO:0006567">
    <property type="term" value="P:L-threonine catabolic process"/>
    <property type="evidence" value="ECO:0007669"/>
    <property type="project" value="TreeGrafter"/>
</dbReference>
<evidence type="ECO:0000259" key="6">
    <source>
        <dbReference type="Pfam" id="PF01212"/>
    </source>
</evidence>
<evidence type="ECO:0000256" key="5">
    <source>
        <dbReference type="PIRSR" id="PIRSR017617-1"/>
    </source>
</evidence>
<feature type="modified residue" description="N6-(pyridoxal phosphate)lysine" evidence="5">
    <location>
        <position position="209"/>
    </location>
</feature>
<dbReference type="CDD" id="cd06502">
    <property type="entry name" value="TA_like"/>
    <property type="match status" value="1"/>
</dbReference>
<dbReference type="InterPro" id="IPR001597">
    <property type="entry name" value="ArAA_b-elim_lyase/Thr_aldolase"/>
</dbReference>
<dbReference type="PANTHER" id="PTHR48097">
    <property type="entry name" value="L-THREONINE ALDOLASE-RELATED"/>
    <property type="match status" value="1"/>
</dbReference>
<keyword evidence="3" id="KW-0663">Pyridoxal phosphate</keyword>
<dbReference type="FunFam" id="3.40.640.10:FF:000030">
    <property type="entry name" value="Low-specificity L-threonine aldolase"/>
    <property type="match status" value="1"/>
</dbReference>
<organism evidence="7 8">
    <name type="scientific">Acidobacterium capsulatum (strain ATCC 51196 / DSM 11244 / BCRC 80197 / JCM 7670 / NBRC 15755 / NCIMB 13165 / 161)</name>
    <dbReference type="NCBI Taxonomy" id="240015"/>
    <lineage>
        <taxon>Bacteria</taxon>
        <taxon>Pseudomonadati</taxon>
        <taxon>Acidobacteriota</taxon>
        <taxon>Terriglobia</taxon>
        <taxon>Terriglobales</taxon>
        <taxon>Acidobacteriaceae</taxon>
        <taxon>Acidobacterium</taxon>
    </lineage>
</organism>
<dbReference type="GO" id="GO:0008732">
    <property type="term" value="F:L-allo-threonine aldolase activity"/>
    <property type="evidence" value="ECO:0007669"/>
    <property type="project" value="TreeGrafter"/>
</dbReference>
<feature type="domain" description="Aromatic amino acid beta-eliminating lyase/threonine aldolase" evidence="6">
    <location>
        <begin position="13"/>
        <end position="295"/>
    </location>
</feature>
<evidence type="ECO:0000256" key="4">
    <source>
        <dbReference type="ARBA" id="ARBA00023239"/>
    </source>
</evidence>
<evidence type="ECO:0000256" key="2">
    <source>
        <dbReference type="ARBA" id="ARBA00006966"/>
    </source>
</evidence>
<dbReference type="eggNOG" id="COG2008">
    <property type="taxonomic scope" value="Bacteria"/>
</dbReference>
<dbReference type="Gene3D" id="3.40.640.10">
    <property type="entry name" value="Type I PLP-dependent aspartate aminotransferase-like (Major domain)"/>
    <property type="match status" value="1"/>
</dbReference>
<dbReference type="InterPro" id="IPR015421">
    <property type="entry name" value="PyrdxlP-dep_Trfase_major"/>
</dbReference>
<reference evidence="7 8" key="1">
    <citation type="journal article" date="2009" name="Appl. Environ. Microbiol.">
        <title>Three genomes from the phylum Acidobacteria provide insight into the lifestyles of these microorganisms in soils.</title>
        <authorList>
            <person name="Ward N.L."/>
            <person name="Challacombe J.F."/>
            <person name="Janssen P.H."/>
            <person name="Henrissat B."/>
            <person name="Coutinho P.M."/>
            <person name="Wu M."/>
            <person name="Xie G."/>
            <person name="Haft D.H."/>
            <person name="Sait M."/>
            <person name="Badger J."/>
            <person name="Barabote R.D."/>
            <person name="Bradley B."/>
            <person name="Brettin T.S."/>
            <person name="Brinkac L.M."/>
            <person name="Bruce D."/>
            <person name="Creasy T."/>
            <person name="Daugherty S.C."/>
            <person name="Davidsen T.M."/>
            <person name="DeBoy R.T."/>
            <person name="Detter J.C."/>
            <person name="Dodson R.J."/>
            <person name="Durkin A.S."/>
            <person name="Ganapathy A."/>
            <person name="Gwinn-Giglio M."/>
            <person name="Han C.S."/>
            <person name="Khouri H."/>
            <person name="Kiss H."/>
            <person name="Kothari S.P."/>
            <person name="Madupu R."/>
            <person name="Nelson K.E."/>
            <person name="Nelson W.C."/>
            <person name="Paulsen I."/>
            <person name="Penn K."/>
            <person name="Ren Q."/>
            <person name="Rosovitz M.J."/>
            <person name="Selengut J.D."/>
            <person name="Shrivastava S."/>
            <person name="Sullivan S.A."/>
            <person name="Tapia R."/>
            <person name="Thompson L.S."/>
            <person name="Watkins K.L."/>
            <person name="Yang Q."/>
            <person name="Yu C."/>
            <person name="Zafar N."/>
            <person name="Zhou L."/>
            <person name="Kuske C.R."/>
        </authorList>
    </citation>
    <scope>NUCLEOTIDE SEQUENCE [LARGE SCALE GENOMIC DNA]</scope>
    <source>
        <strain evidence="8">ATCC 51196 / DSM 11244 / BCRC 80197 / JCM 7670 / NBRC 15755 / NCIMB 13165 / 161</strain>
    </source>
</reference>
<keyword evidence="4 7" id="KW-0456">Lyase</keyword>
<evidence type="ECO:0000313" key="8">
    <source>
        <dbReference type="Proteomes" id="UP000002207"/>
    </source>
</evidence>
<dbReference type="GO" id="GO:0006545">
    <property type="term" value="P:glycine biosynthetic process"/>
    <property type="evidence" value="ECO:0007669"/>
    <property type="project" value="TreeGrafter"/>
</dbReference>
<dbReference type="EMBL" id="CP001472">
    <property type="protein sequence ID" value="ACO31336.1"/>
    <property type="molecule type" value="Genomic_DNA"/>
</dbReference>
<dbReference type="FunCoup" id="C1F2U8">
    <property type="interactions" value="419"/>
</dbReference>
<dbReference type="SUPFAM" id="SSF53383">
    <property type="entry name" value="PLP-dependent transferases"/>
    <property type="match status" value="1"/>
</dbReference>
<evidence type="ECO:0000313" key="7">
    <source>
        <dbReference type="EMBL" id="ACO31336.1"/>
    </source>
</evidence>
<dbReference type="EC" id="4.1.2.5" evidence="7"/>
<proteinExistence type="inferred from homology"/>